<comment type="caution">
    <text evidence="11">The sequence shown here is derived from an EMBL/GenBank/DDBJ whole genome shotgun (WGS) entry which is preliminary data.</text>
</comment>
<dbReference type="AlphaFoldDB" id="A0A7J6A505"/>
<name>A0A7J6A505_AMEME</name>
<dbReference type="GO" id="GO:0000978">
    <property type="term" value="F:RNA polymerase II cis-regulatory region sequence-specific DNA binding"/>
    <property type="evidence" value="ECO:0007669"/>
    <property type="project" value="TreeGrafter"/>
</dbReference>
<dbReference type="GO" id="GO:0046983">
    <property type="term" value="F:protein dimerization activity"/>
    <property type="evidence" value="ECO:0007669"/>
    <property type="project" value="InterPro"/>
</dbReference>
<dbReference type="PROSITE" id="PS50888">
    <property type="entry name" value="BHLH"/>
    <property type="match status" value="1"/>
</dbReference>
<dbReference type="FunFam" id="4.10.280.10:FF:000057">
    <property type="entry name" value="transcription factor-like 5 protein-like"/>
    <property type="match status" value="1"/>
</dbReference>
<dbReference type="Pfam" id="PF00010">
    <property type="entry name" value="HLH"/>
    <property type="match status" value="1"/>
</dbReference>
<keyword evidence="3" id="KW-0221">Differentiation</keyword>
<accession>A0A7J6A505</accession>
<dbReference type="SUPFAM" id="SSF47459">
    <property type="entry name" value="HLH, helix-loop-helix DNA-binding domain"/>
    <property type="match status" value="1"/>
</dbReference>
<dbReference type="GO" id="GO:0030154">
    <property type="term" value="P:cell differentiation"/>
    <property type="evidence" value="ECO:0007669"/>
    <property type="project" value="UniProtKB-KW"/>
</dbReference>
<evidence type="ECO:0000256" key="4">
    <source>
        <dbReference type="ARBA" id="ARBA00022871"/>
    </source>
</evidence>
<evidence type="ECO:0000313" key="11">
    <source>
        <dbReference type="EMBL" id="KAF4077870.1"/>
    </source>
</evidence>
<dbReference type="Gene3D" id="4.10.280.10">
    <property type="entry name" value="Helix-loop-helix DNA-binding domain"/>
    <property type="match status" value="1"/>
</dbReference>
<evidence type="ECO:0000256" key="9">
    <source>
        <dbReference type="SAM" id="MobiDB-lite"/>
    </source>
</evidence>
<dbReference type="GO" id="GO:0005634">
    <property type="term" value="C:nucleus"/>
    <property type="evidence" value="ECO:0007669"/>
    <property type="project" value="UniProtKB-SubCell"/>
</dbReference>
<dbReference type="InterPro" id="IPR039583">
    <property type="entry name" value="TCFL5/SOLH1/2"/>
</dbReference>
<keyword evidence="5" id="KW-0805">Transcription regulation</keyword>
<keyword evidence="12" id="KW-1185">Reference proteome</keyword>
<comment type="subcellular location">
    <subcellularLocation>
        <location evidence="1">Nucleus</location>
    </subcellularLocation>
</comment>
<dbReference type="Proteomes" id="UP000593565">
    <property type="component" value="Unassembled WGS sequence"/>
</dbReference>
<evidence type="ECO:0000313" key="12">
    <source>
        <dbReference type="Proteomes" id="UP000593565"/>
    </source>
</evidence>
<keyword evidence="7" id="KW-0804">Transcription</keyword>
<gene>
    <name evidence="11" type="ORF">AMELA_G00193080</name>
</gene>
<reference evidence="11 12" key="1">
    <citation type="submission" date="2020-02" db="EMBL/GenBank/DDBJ databases">
        <title>A chromosome-scale genome assembly of the black bullhead catfish (Ameiurus melas).</title>
        <authorList>
            <person name="Wen M."/>
            <person name="Zham M."/>
            <person name="Cabau C."/>
            <person name="Klopp C."/>
            <person name="Donnadieu C."/>
            <person name="Roques C."/>
            <person name="Bouchez O."/>
            <person name="Lampietro C."/>
            <person name="Jouanno E."/>
            <person name="Herpin A."/>
            <person name="Louis A."/>
            <person name="Berthelot C."/>
            <person name="Parey E."/>
            <person name="Roest-Crollius H."/>
            <person name="Braasch I."/>
            <person name="Postlethwait J."/>
            <person name="Robinson-Rechavi M."/>
            <person name="Echchiki A."/>
            <person name="Begum T."/>
            <person name="Montfort J."/>
            <person name="Schartl M."/>
            <person name="Bobe J."/>
            <person name="Guiguen Y."/>
        </authorList>
    </citation>
    <scope>NUCLEOTIDE SEQUENCE [LARGE SCALE GENOMIC DNA]</scope>
    <source>
        <strain evidence="11">M_S1</strain>
        <tissue evidence="11">Blood</tissue>
    </source>
</reference>
<dbReference type="PANTHER" id="PTHR15402:SF2">
    <property type="entry name" value="TRANSCRIPTION FACTOR LIKE 5"/>
    <property type="match status" value="1"/>
</dbReference>
<dbReference type="InterPro" id="IPR011598">
    <property type="entry name" value="bHLH_dom"/>
</dbReference>
<keyword evidence="6" id="KW-0238">DNA-binding</keyword>
<evidence type="ECO:0000256" key="3">
    <source>
        <dbReference type="ARBA" id="ARBA00022782"/>
    </source>
</evidence>
<evidence type="ECO:0000256" key="5">
    <source>
        <dbReference type="ARBA" id="ARBA00023015"/>
    </source>
</evidence>
<feature type="domain" description="BHLH" evidence="10">
    <location>
        <begin position="347"/>
        <end position="397"/>
    </location>
</feature>
<evidence type="ECO:0000256" key="7">
    <source>
        <dbReference type="ARBA" id="ARBA00023163"/>
    </source>
</evidence>
<evidence type="ECO:0000256" key="8">
    <source>
        <dbReference type="ARBA" id="ARBA00023242"/>
    </source>
</evidence>
<dbReference type="InterPro" id="IPR036638">
    <property type="entry name" value="HLH_DNA-bd_sf"/>
</dbReference>
<sequence>MQLVTENERMTTSVSCKTSYVTPPSGQYVSEPENVIIGQKDCDQGQGVNSEFNLMEMTEVEYTHLQNLIQSHMEAQDGAEELRLNPPSTTERGNGNICQACPSPAYLPDVSSSSSFPTDVQFVSVPSNQAGEDSQAVKMLLYSDPSSISSFGGSTPTSNGEVPSSMLTRPTARVCLEKRFNCDSCDLTKKQESQAAVLNTFLSMLHNATDMPGIAMHSQPENWSKVERTVAVESGHPYTGNQRLSHFSQLLEGSRHPAKNPSDSKSADSVPKSPHIIYTDVTTEEQVINVENEGVQKAVKRARTRRARTLQARDPNIMQGSGKWKPVCLINGRKPRRRTRLPLEIKERKEQHNFKERDRRRRIRLCCDELNMLVPFCNAETDKATTLQWTTAYLKYIREIYGDSLKQGFQNTFCGKTGVRIKPSCANDATERKNAASKD</sequence>
<dbReference type="PANTHER" id="PTHR15402">
    <property type="entry name" value="TRANSCRIPTION FACTOR-LIKE 5 PROTEIN"/>
    <property type="match status" value="1"/>
</dbReference>
<keyword evidence="2" id="KW-0217">Developmental protein</keyword>
<evidence type="ECO:0000259" key="10">
    <source>
        <dbReference type="PROSITE" id="PS50888"/>
    </source>
</evidence>
<evidence type="ECO:0000256" key="2">
    <source>
        <dbReference type="ARBA" id="ARBA00022473"/>
    </source>
</evidence>
<dbReference type="EMBL" id="JAAGNN010000017">
    <property type="protein sequence ID" value="KAF4077870.1"/>
    <property type="molecule type" value="Genomic_DNA"/>
</dbReference>
<keyword evidence="8" id="KW-0539">Nucleus</keyword>
<dbReference type="SMART" id="SM00353">
    <property type="entry name" value="HLH"/>
    <property type="match status" value="1"/>
</dbReference>
<evidence type="ECO:0000256" key="1">
    <source>
        <dbReference type="ARBA" id="ARBA00004123"/>
    </source>
</evidence>
<keyword evidence="4" id="KW-0744">Spermatogenesis</keyword>
<proteinExistence type="predicted"/>
<dbReference type="GO" id="GO:0000981">
    <property type="term" value="F:DNA-binding transcription factor activity, RNA polymerase II-specific"/>
    <property type="evidence" value="ECO:0007669"/>
    <property type="project" value="TreeGrafter"/>
</dbReference>
<evidence type="ECO:0000256" key="6">
    <source>
        <dbReference type="ARBA" id="ARBA00023125"/>
    </source>
</evidence>
<protein>
    <recommendedName>
        <fullName evidence="10">BHLH domain-containing protein</fullName>
    </recommendedName>
</protein>
<feature type="region of interest" description="Disordered" evidence="9">
    <location>
        <begin position="252"/>
        <end position="273"/>
    </location>
</feature>
<organism evidence="11 12">
    <name type="scientific">Ameiurus melas</name>
    <name type="common">Black bullhead</name>
    <name type="synonym">Silurus melas</name>
    <dbReference type="NCBI Taxonomy" id="219545"/>
    <lineage>
        <taxon>Eukaryota</taxon>
        <taxon>Metazoa</taxon>
        <taxon>Chordata</taxon>
        <taxon>Craniata</taxon>
        <taxon>Vertebrata</taxon>
        <taxon>Euteleostomi</taxon>
        <taxon>Actinopterygii</taxon>
        <taxon>Neopterygii</taxon>
        <taxon>Teleostei</taxon>
        <taxon>Ostariophysi</taxon>
        <taxon>Siluriformes</taxon>
        <taxon>Ictaluridae</taxon>
        <taxon>Ameiurus</taxon>
    </lineage>
</organism>
<dbReference type="GO" id="GO:0007283">
    <property type="term" value="P:spermatogenesis"/>
    <property type="evidence" value="ECO:0007669"/>
    <property type="project" value="UniProtKB-KW"/>
</dbReference>